<dbReference type="PANTHER" id="PTHR47543">
    <property type="entry name" value="OS08G0169600 PROTEIN"/>
    <property type="match status" value="1"/>
</dbReference>
<keyword evidence="1" id="KW-0648">Protein biosynthesis</keyword>
<keyword evidence="1" id="KW-0251">Elongation factor</keyword>
<dbReference type="EMBL" id="CACTIH010002133">
    <property type="protein sequence ID" value="CAA2973902.1"/>
    <property type="molecule type" value="Genomic_DNA"/>
</dbReference>
<gene>
    <name evidence="1" type="ORF">OLEA9_A007191</name>
</gene>
<dbReference type="Proteomes" id="UP000594638">
    <property type="component" value="Unassembled WGS sequence"/>
</dbReference>
<reference evidence="1 2" key="1">
    <citation type="submission" date="2019-12" db="EMBL/GenBank/DDBJ databases">
        <authorList>
            <person name="Alioto T."/>
            <person name="Alioto T."/>
            <person name="Gomez Garrido J."/>
        </authorList>
    </citation>
    <scope>NUCLEOTIDE SEQUENCE [LARGE SCALE GENOMIC DNA]</scope>
</reference>
<sequence>MRKQGVPSLVDLCVQVAIDNVRYLGDVGETDFHLLERILPHCTLDQLVHLENCTEINNVLPIAHANGHKLLKADFAEITRVEFRSWGCKISWKQSQHVQVCTKIPPSSRKRTFYGGVNASNICNTKSGLMKKAKLEVLNSREVKNLAASKVVQRNHSVTPMKKPVVSSRFAASSSSKTR</sequence>
<evidence type="ECO:0000313" key="1">
    <source>
        <dbReference type="EMBL" id="CAA2973902.1"/>
    </source>
</evidence>
<comment type="caution">
    <text evidence="1">The sequence shown here is derived from an EMBL/GenBank/DDBJ whole genome shotgun (WGS) entry which is preliminary data.</text>
</comment>
<proteinExistence type="predicted"/>
<dbReference type="Gramene" id="OE9A007191T1">
    <property type="protein sequence ID" value="OE9A007191C1"/>
    <property type="gene ID" value="OE9A007191"/>
</dbReference>
<protein>
    <submittedName>
        <fullName evidence="1">Transcription elongation factor B polypeptide 3</fullName>
    </submittedName>
</protein>
<evidence type="ECO:0000313" key="2">
    <source>
        <dbReference type="Proteomes" id="UP000594638"/>
    </source>
</evidence>
<dbReference type="GO" id="GO:0003746">
    <property type="term" value="F:translation elongation factor activity"/>
    <property type="evidence" value="ECO:0007669"/>
    <property type="project" value="UniProtKB-KW"/>
</dbReference>
<organism evidence="1 2">
    <name type="scientific">Olea europaea subsp. europaea</name>
    <dbReference type="NCBI Taxonomy" id="158383"/>
    <lineage>
        <taxon>Eukaryota</taxon>
        <taxon>Viridiplantae</taxon>
        <taxon>Streptophyta</taxon>
        <taxon>Embryophyta</taxon>
        <taxon>Tracheophyta</taxon>
        <taxon>Spermatophyta</taxon>
        <taxon>Magnoliopsida</taxon>
        <taxon>eudicotyledons</taxon>
        <taxon>Gunneridae</taxon>
        <taxon>Pentapetalae</taxon>
        <taxon>asterids</taxon>
        <taxon>lamiids</taxon>
        <taxon>Lamiales</taxon>
        <taxon>Oleaceae</taxon>
        <taxon>Oleeae</taxon>
        <taxon>Olea</taxon>
    </lineage>
</organism>
<dbReference type="Gene3D" id="6.10.250.3180">
    <property type="match status" value="1"/>
</dbReference>
<dbReference type="OrthoDB" id="21513at2759"/>
<accession>A0A8S0R6E4</accession>
<keyword evidence="2" id="KW-1185">Reference proteome</keyword>
<name>A0A8S0R6E4_OLEEU</name>
<dbReference type="PANTHER" id="PTHR47543:SF2">
    <property type="entry name" value="RNA POLYMERASE II TRANSCRIPTION FACTOR SIII SUBUNIT A"/>
    <property type="match status" value="1"/>
</dbReference>
<dbReference type="AlphaFoldDB" id="A0A8S0R6E4"/>